<keyword evidence="1" id="KW-0472">Membrane</keyword>
<dbReference type="EMBL" id="VFIP01000002">
    <property type="protein sequence ID" value="TWS00491.1"/>
    <property type="molecule type" value="Genomic_DNA"/>
</dbReference>
<keyword evidence="1" id="KW-0812">Transmembrane</keyword>
<dbReference type="AlphaFoldDB" id="A0A5C5Q9S2"/>
<dbReference type="Proteomes" id="UP000317901">
    <property type="component" value="Unassembled WGS sequence"/>
</dbReference>
<evidence type="ECO:0000313" key="3">
    <source>
        <dbReference type="Proteomes" id="UP000317901"/>
    </source>
</evidence>
<proteinExistence type="predicted"/>
<gene>
    <name evidence="2" type="ORF">FJD37_01655</name>
</gene>
<accession>A0A5C5Q9S2</accession>
<name>A0A5C5Q9S2_9PSED</name>
<protein>
    <submittedName>
        <fullName evidence="2">Uncharacterized protein</fullName>
    </submittedName>
</protein>
<reference evidence="2 3" key="1">
    <citation type="submission" date="2019-06" db="EMBL/GenBank/DDBJ databases">
        <title>Pseudomonas bimorpha sp. nov. isolated from bovine raw milk and skim milk concentrate.</title>
        <authorList>
            <person name="Hofmann K."/>
            <person name="Huptas C."/>
            <person name="Doll E."/>
            <person name="Scherer S."/>
            <person name="Wenning M."/>
        </authorList>
    </citation>
    <scope>NUCLEOTIDE SEQUENCE [LARGE SCALE GENOMIC DNA]</scope>
    <source>
        <strain evidence="2 3">DSM 108990</strain>
    </source>
</reference>
<feature type="transmembrane region" description="Helical" evidence="1">
    <location>
        <begin position="74"/>
        <end position="95"/>
    </location>
</feature>
<keyword evidence="1" id="KW-1133">Transmembrane helix</keyword>
<comment type="caution">
    <text evidence="2">The sequence shown here is derived from an EMBL/GenBank/DDBJ whole genome shotgun (WGS) entry which is preliminary data.</text>
</comment>
<organism evidence="2 3">
    <name type="scientific">Pseudomonas saxonica</name>
    <dbReference type="NCBI Taxonomy" id="2600598"/>
    <lineage>
        <taxon>Bacteria</taxon>
        <taxon>Pseudomonadati</taxon>
        <taxon>Pseudomonadota</taxon>
        <taxon>Gammaproteobacteria</taxon>
        <taxon>Pseudomonadales</taxon>
        <taxon>Pseudomonadaceae</taxon>
        <taxon>Pseudomonas</taxon>
    </lineage>
</organism>
<feature type="transmembrane region" description="Helical" evidence="1">
    <location>
        <begin position="101"/>
        <end position="120"/>
    </location>
</feature>
<sequence>MEEKIDEEIITIWPVYEVAKFRCPKCEGVFTLSIAEVSKLLLEQPLKCLQGEHLIALGEEGIDDLVKRQRCIEVLNSVISVVFVVLLILSLVLAFAVASEAGAFVGASGTVILGFMRYYCTFGKPAVMLVAGKLTVEKIRPLQHALF</sequence>
<evidence type="ECO:0000256" key="1">
    <source>
        <dbReference type="SAM" id="Phobius"/>
    </source>
</evidence>
<dbReference type="RefSeq" id="WP_146424714.1">
    <property type="nucleotide sequence ID" value="NZ_VFIP01000002.1"/>
</dbReference>
<evidence type="ECO:0000313" key="2">
    <source>
        <dbReference type="EMBL" id="TWS00491.1"/>
    </source>
</evidence>